<accession>A0A928VUK5</accession>
<dbReference type="InterPro" id="IPR029044">
    <property type="entry name" value="Nucleotide-diphossugar_trans"/>
</dbReference>
<protein>
    <submittedName>
        <fullName evidence="3">Glycosyltransferase family 2 protein</fullName>
    </submittedName>
</protein>
<gene>
    <name evidence="3" type="ORF">IQ235_02105</name>
</gene>
<keyword evidence="1" id="KW-0812">Transmembrane</keyword>
<dbReference type="InterPro" id="IPR001173">
    <property type="entry name" value="Glyco_trans_2-like"/>
</dbReference>
<keyword evidence="1" id="KW-1133">Transmembrane helix</keyword>
<dbReference type="Gene3D" id="3.90.550.10">
    <property type="entry name" value="Spore Coat Polysaccharide Biosynthesis Protein SpsA, Chain A"/>
    <property type="match status" value="1"/>
</dbReference>
<dbReference type="Pfam" id="PF00535">
    <property type="entry name" value="Glycos_transf_2"/>
    <property type="match status" value="1"/>
</dbReference>
<dbReference type="EMBL" id="JADEXN010000018">
    <property type="protein sequence ID" value="MBE9039588.1"/>
    <property type="molecule type" value="Genomic_DNA"/>
</dbReference>
<dbReference type="SUPFAM" id="SSF53448">
    <property type="entry name" value="Nucleotide-diphospho-sugar transferases"/>
    <property type="match status" value="1"/>
</dbReference>
<dbReference type="Proteomes" id="UP000621799">
    <property type="component" value="Unassembled WGS sequence"/>
</dbReference>
<proteinExistence type="predicted"/>
<name>A0A928VUK5_9CYAN</name>
<evidence type="ECO:0000313" key="4">
    <source>
        <dbReference type="Proteomes" id="UP000621799"/>
    </source>
</evidence>
<evidence type="ECO:0000313" key="3">
    <source>
        <dbReference type="EMBL" id="MBE9039588.1"/>
    </source>
</evidence>
<keyword evidence="1" id="KW-0472">Membrane</keyword>
<dbReference type="PANTHER" id="PTHR43685">
    <property type="entry name" value="GLYCOSYLTRANSFERASE"/>
    <property type="match status" value="1"/>
</dbReference>
<feature type="transmembrane region" description="Helical" evidence="1">
    <location>
        <begin position="305"/>
        <end position="329"/>
    </location>
</feature>
<dbReference type="CDD" id="cd00761">
    <property type="entry name" value="Glyco_tranf_GTA_type"/>
    <property type="match status" value="1"/>
</dbReference>
<reference evidence="3" key="1">
    <citation type="submission" date="2020-10" db="EMBL/GenBank/DDBJ databases">
        <authorList>
            <person name="Castelo-Branco R."/>
            <person name="Eusebio N."/>
            <person name="Adriana R."/>
            <person name="Vieira A."/>
            <person name="Brugerolle De Fraissinette N."/>
            <person name="Rezende De Castro R."/>
            <person name="Schneider M.P."/>
            <person name="Vasconcelos V."/>
            <person name="Leao P.N."/>
        </authorList>
    </citation>
    <scope>NUCLEOTIDE SEQUENCE</scope>
    <source>
        <strain evidence="3">LEGE 11467</strain>
    </source>
</reference>
<feature type="domain" description="Glycosyltransferase 2-like" evidence="2">
    <location>
        <begin position="22"/>
        <end position="151"/>
    </location>
</feature>
<dbReference type="PANTHER" id="PTHR43685:SF11">
    <property type="entry name" value="GLYCOSYLTRANSFERASE TAGX-RELATED"/>
    <property type="match status" value="1"/>
</dbReference>
<dbReference type="RefSeq" id="WP_264319849.1">
    <property type="nucleotide sequence ID" value="NZ_JADEXN010000018.1"/>
</dbReference>
<comment type="caution">
    <text evidence="3">The sequence shown here is derived from an EMBL/GenBank/DDBJ whole genome shotgun (WGS) entry which is preliminary data.</text>
</comment>
<keyword evidence="4" id="KW-1185">Reference proteome</keyword>
<evidence type="ECO:0000256" key="1">
    <source>
        <dbReference type="SAM" id="Phobius"/>
    </source>
</evidence>
<organism evidence="3 4">
    <name type="scientific">Zarconia navalis LEGE 11467</name>
    <dbReference type="NCBI Taxonomy" id="1828826"/>
    <lineage>
        <taxon>Bacteria</taxon>
        <taxon>Bacillati</taxon>
        <taxon>Cyanobacteriota</taxon>
        <taxon>Cyanophyceae</taxon>
        <taxon>Oscillatoriophycideae</taxon>
        <taxon>Oscillatoriales</taxon>
        <taxon>Oscillatoriales incertae sedis</taxon>
        <taxon>Zarconia</taxon>
        <taxon>Zarconia navalis</taxon>
    </lineage>
</organism>
<evidence type="ECO:0000259" key="2">
    <source>
        <dbReference type="Pfam" id="PF00535"/>
    </source>
</evidence>
<dbReference type="InterPro" id="IPR050834">
    <property type="entry name" value="Glycosyltransf_2"/>
</dbReference>
<sequence length="341" mass="38910">MNEQHRATIRPVPEGVQRPLWSVIIPTYNCANYLRETLASVLAQDPGPEVMQIEVVDDCSTADDPAAVVAELGKGRVSFYQQPENVGYIRNYETCLQRSRGRWIHILHGDDCVREGFYRQMQQAFENNSELGAAFCRTIKMDEFSRWQEIEPLLEPESGILRNWLERIAVRQLISTVSIVVAREVYEKLGGFDRRFSCWAEDWEMWVRIAANYPVWYEAQPLAIRRRHSVSLSGDSRRTGKNMQDVRKAISIVQQYIPDRTARKLSRTASKNYGIHALSTARKYANSGDIVAALNQIREALRCSLSLTVVLSSFKLMVYLVYVAIALSLQRPAPNPPSQSL</sequence>
<dbReference type="AlphaFoldDB" id="A0A928VUK5"/>